<accession>A0ABW4JLN3</accession>
<dbReference type="Gene3D" id="3.30.1340.10">
    <property type="entry name" value="HPr-like"/>
    <property type="match status" value="1"/>
</dbReference>
<dbReference type="PRINTS" id="PR00107">
    <property type="entry name" value="PHOSPHOCPHPR"/>
</dbReference>
<dbReference type="InterPro" id="IPR000032">
    <property type="entry name" value="HPr-like"/>
</dbReference>
<reference evidence="6" key="1">
    <citation type="journal article" date="2019" name="Int. J. Syst. Evol. Microbiol.">
        <title>The Global Catalogue of Microorganisms (GCM) 10K type strain sequencing project: providing services to taxonomists for standard genome sequencing and annotation.</title>
        <authorList>
            <consortium name="The Broad Institute Genomics Platform"/>
            <consortium name="The Broad Institute Genome Sequencing Center for Infectious Disease"/>
            <person name="Wu L."/>
            <person name="Ma J."/>
        </authorList>
    </citation>
    <scope>NUCLEOTIDE SEQUENCE [LARGE SCALE GENOMIC DNA]</scope>
    <source>
        <strain evidence="6">CGMCC 1.12286</strain>
    </source>
</reference>
<dbReference type="NCBIfam" id="TIGR01003">
    <property type="entry name" value="PTS_HPr_family"/>
    <property type="match status" value="1"/>
</dbReference>
<evidence type="ECO:0000313" key="5">
    <source>
        <dbReference type="EMBL" id="MFD1676954.1"/>
    </source>
</evidence>
<sequence>MIERKVKIELAQGLAARPAAEFVKRSSVYTCSVQIGKNGQFIDAKSILGVMSMAFSHGEEIVVRVDGKDEEAAIESLTELLSNPNL</sequence>
<comment type="caution">
    <text evidence="5">The sequence shown here is derived from an EMBL/GenBank/DDBJ whole genome shotgun (WGS) entry which is preliminary data.</text>
</comment>
<feature type="domain" description="HPr" evidence="4">
    <location>
        <begin position="1"/>
        <end position="86"/>
    </location>
</feature>
<dbReference type="Proteomes" id="UP001597079">
    <property type="component" value="Unassembled WGS sequence"/>
</dbReference>
<protein>
    <submittedName>
        <fullName evidence="5">HPr family phosphocarrier protein</fullName>
    </submittedName>
</protein>
<keyword evidence="3" id="KW-0598">Phosphotransferase system</keyword>
<dbReference type="Pfam" id="PF00381">
    <property type="entry name" value="PTS-HPr"/>
    <property type="match status" value="1"/>
</dbReference>
<dbReference type="RefSeq" id="WP_377944866.1">
    <property type="nucleotide sequence ID" value="NZ_JBHUCX010000083.1"/>
</dbReference>
<dbReference type="InterPro" id="IPR050399">
    <property type="entry name" value="HPr"/>
</dbReference>
<gene>
    <name evidence="5" type="ORF">ACFSB2_19960</name>
</gene>
<dbReference type="InterPro" id="IPR002114">
    <property type="entry name" value="PTS_HPr_Ser_P_site"/>
</dbReference>
<dbReference type="PROSITE" id="PS51350">
    <property type="entry name" value="PTS_HPR_DOM"/>
    <property type="match status" value="1"/>
</dbReference>
<dbReference type="SUPFAM" id="SSF55594">
    <property type="entry name" value="HPr-like"/>
    <property type="match status" value="1"/>
</dbReference>
<evidence type="ECO:0000256" key="1">
    <source>
        <dbReference type="ARBA" id="ARBA00004496"/>
    </source>
</evidence>
<organism evidence="5 6">
    <name type="scientific">Alicyclobacillus fodiniaquatilis</name>
    <dbReference type="NCBI Taxonomy" id="1661150"/>
    <lineage>
        <taxon>Bacteria</taxon>
        <taxon>Bacillati</taxon>
        <taxon>Bacillota</taxon>
        <taxon>Bacilli</taxon>
        <taxon>Bacillales</taxon>
        <taxon>Alicyclobacillaceae</taxon>
        <taxon>Alicyclobacillus</taxon>
    </lineage>
</organism>
<keyword evidence="6" id="KW-1185">Reference proteome</keyword>
<dbReference type="EMBL" id="JBHUCX010000083">
    <property type="protein sequence ID" value="MFD1676954.1"/>
    <property type="molecule type" value="Genomic_DNA"/>
</dbReference>
<evidence type="ECO:0000313" key="6">
    <source>
        <dbReference type="Proteomes" id="UP001597079"/>
    </source>
</evidence>
<evidence type="ECO:0000259" key="4">
    <source>
        <dbReference type="PROSITE" id="PS51350"/>
    </source>
</evidence>
<evidence type="ECO:0000256" key="3">
    <source>
        <dbReference type="ARBA" id="ARBA00022683"/>
    </source>
</evidence>
<name>A0ABW4JLN3_9BACL</name>
<keyword evidence="2" id="KW-0963">Cytoplasm</keyword>
<proteinExistence type="predicted"/>
<dbReference type="PANTHER" id="PTHR33705:SF2">
    <property type="entry name" value="PHOSPHOCARRIER PROTEIN NPR"/>
    <property type="match status" value="1"/>
</dbReference>
<dbReference type="PANTHER" id="PTHR33705">
    <property type="entry name" value="PHOSPHOCARRIER PROTEIN HPR"/>
    <property type="match status" value="1"/>
</dbReference>
<dbReference type="InterPro" id="IPR035895">
    <property type="entry name" value="HPr-like_sf"/>
</dbReference>
<dbReference type="PROSITE" id="PS00589">
    <property type="entry name" value="PTS_HPR_SER"/>
    <property type="match status" value="1"/>
</dbReference>
<evidence type="ECO:0000256" key="2">
    <source>
        <dbReference type="ARBA" id="ARBA00022490"/>
    </source>
</evidence>
<comment type="subcellular location">
    <subcellularLocation>
        <location evidence="1">Cytoplasm</location>
    </subcellularLocation>
</comment>
<dbReference type="CDD" id="cd00367">
    <property type="entry name" value="PTS-HPr_like"/>
    <property type="match status" value="1"/>
</dbReference>